<dbReference type="VEuPathDB" id="FungiDB:SAPIO_CDS4743"/>
<feature type="region of interest" description="Disordered" evidence="1">
    <location>
        <begin position="188"/>
        <end position="244"/>
    </location>
</feature>
<dbReference type="AlphaFoldDB" id="A0A084G7I7"/>
<reference evidence="4 5" key="1">
    <citation type="journal article" date="2014" name="Genome Announc.">
        <title>Draft genome sequence of the pathogenic fungus Scedosporium apiospermum.</title>
        <authorList>
            <person name="Vandeputte P."/>
            <person name="Ghamrawi S."/>
            <person name="Rechenmann M."/>
            <person name="Iltis A."/>
            <person name="Giraud S."/>
            <person name="Fleury M."/>
            <person name="Thornton C."/>
            <person name="Delhaes L."/>
            <person name="Meyer W."/>
            <person name="Papon N."/>
            <person name="Bouchara J.P."/>
        </authorList>
    </citation>
    <scope>NUCLEOTIDE SEQUENCE [LARGE SCALE GENOMIC DNA]</scope>
    <source>
        <strain evidence="4 5">IHEM 14462</strain>
    </source>
</reference>
<feature type="signal peptide" evidence="3">
    <location>
        <begin position="1"/>
        <end position="17"/>
    </location>
</feature>
<feature type="compositionally biased region" description="Polar residues" evidence="1">
    <location>
        <begin position="200"/>
        <end position="212"/>
    </location>
</feature>
<dbReference type="HOGENOM" id="CLU_1082419_0_0_1"/>
<evidence type="ECO:0000256" key="1">
    <source>
        <dbReference type="SAM" id="MobiDB-lite"/>
    </source>
</evidence>
<proteinExistence type="predicted"/>
<dbReference type="RefSeq" id="XP_016643098.1">
    <property type="nucleotide sequence ID" value="XM_016787219.1"/>
</dbReference>
<evidence type="ECO:0000256" key="2">
    <source>
        <dbReference type="SAM" id="Phobius"/>
    </source>
</evidence>
<dbReference type="EMBL" id="JOWA01000094">
    <property type="protein sequence ID" value="KEZ43299.1"/>
    <property type="molecule type" value="Genomic_DNA"/>
</dbReference>
<keyword evidence="2" id="KW-0812">Transmembrane</keyword>
<protein>
    <submittedName>
        <fullName evidence="4">Uncharacterized protein</fullName>
    </submittedName>
</protein>
<dbReference type="Proteomes" id="UP000028545">
    <property type="component" value="Unassembled WGS sequence"/>
</dbReference>
<dbReference type="OrthoDB" id="2963168at2759"/>
<evidence type="ECO:0000313" key="4">
    <source>
        <dbReference type="EMBL" id="KEZ43299.1"/>
    </source>
</evidence>
<keyword evidence="2" id="KW-0472">Membrane</keyword>
<evidence type="ECO:0000313" key="5">
    <source>
        <dbReference type="Proteomes" id="UP000028545"/>
    </source>
</evidence>
<gene>
    <name evidence="4" type="ORF">SAPIO_CDS4743</name>
</gene>
<sequence>MERVIIALIHFAILAGASDPAPITPSPSEDDAPSSVDISSGVGTWVAAGVAIVALVSIVGPWSVLRQSSRDWRRALAGVYDKDGTYIDYVVKFPGSKYRFWRIERIPDLAPLHDENSLSNPPLLAVREVSGLLDWEAPSYRRWDTGWLKLCALIDGLSIAGNDTTAENAIAGNATVENATEENAAAENVAAENTAAQATSKTATRRATGNDGNSDEELIAAEGSHGTRVEAPESSNQSKKLPDLPAHNTVLGLLYYL</sequence>
<organism evidence="4 5">
    <name type="scientific">Pseudallescheria apiosperma</name>
    <name type="common">Scedosporium apiospermum</name>
    <dbReference type="NCBI Taxonomy" id="563466"/>
    <lineage>
        <taxon>Eukaryota</taxon>
        <taxon>Fungi</taxon>
        <taxon>Dikarya</taxon>
        <taxon>Ascomycota</taxon>
        <taxon>Pezizomycotina</taxon>
        <taxon>Sordariomycetes</taxon>
        <taxon>Hypocreomycetidae</taxon>
        <taxon>Microascales</taxon>
        <taxon>Microascaceae</taxon>
        <taxon>Scedosporium</taxon>
    </lineage>
</organism>
<dbReference type="GeneID" id="27723815"/>
<evidence type="ECO:0000256" key="3">
    <source>
        <dbReference type="SAM" id="SignalP"/>
    </source>
</evidence>
<feature type="chain" id="PRO_5001775528" evidence="3">
    <location>
        <begin position="18"/>
        <end position="257"/>
    </location>
</feature>
<accession>A0A084G7I7</accession>
<feature type="compositionally biased region" description="Low complexity" evidence="1">
    <location>
        <begin position="188"/>
        <end position="199"/>
    </location>
</feature>
<feature type="transmembrane region" description="Helical" evidence="2">
    <location>
        <begin position="44"/>
        <end position="65"/>
    </location>
</feature>
<keyword evidence="3" id="KW-0732">Signal</keyword>
<comment type="caution">
    <text evidence="4">The sequence shown here is derived from an EMBL/GenBank/DDBJ whole genome shotgun (WGS) entry which is preliminary data.</text>
</comment>
<dbReference type="KEGG" id="sapo:SAPIO_CDS4743"/>
<name>A0A084G7I7_PSEDA</name>
<keyword evidence="5" id="KW-1185">Reference proteome</keyword>
<keyword evidence="2" id="KW-1133">Transmembrane helix</keyword>